<reference evidence="2" key="2">
    <citation type="submission" date="2020-07" db="EMBL/GenBank/DDBJ databases">
        <authorList>
            <person name="Vera ALvarez R."/>
            <person name="Arias-Moreno D.M."/>
            <person name="Jimenez-Jacinto V."/>
            <person name="Jimenez-Bremont J.F."/>
            <person name="Swaminathan K."/>
            <person name="Moose S.P."/>
            <person name="Guerrero-Gonzalez M.L."/>
            <person name="Marino-Ramirez L."/>
            <person name="Landsman D."/>
            <person name="Rodriguez-Kessler M."/>
            <person name="Delgado-Sanchez P."/>
        </authorList>
    </citation>
    <scope>NUCLEOTIDE SEQUENCE</scope>
    <source>
        <tissue evidence="2">Cladode</tissue>
    </source>
</reference>
<dbReference type="AlphaFoldDB" id="A0A7C9B4S8"/>
<proteinExistence type="predicted"/>
<evidence type="ECO:0000313" key="2">
    <source>
        <dbReference type="EMBL" id="MBA4681033.1"/>
    </source>
</evidence>
<accession>A0A7C9B4S8</accession>
<name>A0A7C9B4S8_OPUST</name>
<feature type="region of interest" description="Disordered" evidence="1">
    <location>
        <begin position="1"/>
        <end position="26"/>
    </location>
</feature>
<sequence>MEAYQSTLDLSEQQDHPHRVQNTSPSYLSLEVEEQPKYEDAQIKLTHQMLKSGTQVPRKPQVSVFFFCGLWEKKYINTEDRGSELAKLRFINNSKKILLNS</sequence>
<reference evidence="2" key="1">
    <citation type="journal article" date="2013" name="J. Plant Res.">
        <title>Effect of fungi and light on seed germination of three Opuntia species from semiarid lands of central Mexico.</title>
        <authorList>
            <person name="Delgado-Sanchez P."/>
            <person name="Jimenez-Bremont J.F."/>
            <person name="Guerrero-Gonzalez Mde L."/>
            <person name="Flores J."/>
        </authorList>
    </citation>
    <scope>NUCLEOTIDE SEQUENCE</scope>
    <source>
        <tissue evidence="2">Cladode</tissue>
    </source>
</reference>
<protein>
    <submittedName>
        <fullName evidence="2">Uncharacterized protein</fullName>
    </submittedName>
</protein>
<dbReference type="EMBL" id="GISG01289157">
    <property type="protein sequence ID" value="MBA4681033.1"/>
    <property type="molecule type" value="Transcribed_RNA"/>
</dbReference>
<evidence type="ECO:0000256" key="1">
    <source>
        <dbReference type="SAM" id="MobiDB-lite"/>
    </source>
</evidence>
<organism evidence="2">
    <name type="scientific">Opuntia streptacantha</name>
    <name type="common">Prickly pear cactus</name>
    <name type="synonym">Opuntia cardona</name>
    <dbReference type="NCBI Taxonomy" id="393608"/>
    <lineage>
        <taxon>Eukaryota</taxon>
        <taxon>Viridiplantae</taxon>
        <taxon>Streptophyta</taxon>
        <taxon>Embryophyta</taxon>
        <taxon>Tracheophyta</taxon>
        <taxon>Spermatophyta</taxon>
        <taxon>Magnoliopsida</taxon>
        <taxon>eudicotyledons</taxon>
        <taxon>Gunneridae</taxon>
        <taxon>Pentapetalae</taxon>
        <taxon>Caryophyllales</taxon>
        <taxon>Cactineae</taxon>
        <taxon>Cactaceae</taxon>
        <taxon>Opuntioideae</taxon>
        <taxon>Opuntia</taxon>
    </lineage>
</organism>
<feature type="compositionally biased region" description="Polar residues" evidence="1">
    <location>
        <begin position="1"/>
        <end position="11"/>
    </location>
</feature>